<reference evidence="3 4" key="1">
    <citation type="submission" date="2014-10" db="EMBL/GenBank/DDBJ databases">
        <title>Draft genome of the hookworm Ancylostoma caninum.</title>
        <authorList>
            <person name="Mitreva M."/>
        </authorList>
    </citation>
    <scope>NUCLEOTIDE SEQUENCE [LARGE SCALE GENOMIC DNA]</scope>
    <source>
        <strain evidence="3 4">Baltimore</strain>
    </source>
</reference>
<dbReference type="PANTHER" id="PTHR10492:SF57">
    <property type="entry name" value="ATP-DEPENDENT DNA HELICASE"/>
    <property type="match status" value="1"/>
</dbReference>
<dbReference type="PANTHER" id="PTHR10492">
    <property type="match status" value="1"/>
</dbReference>
<evidence type="ECO:0000313" key="3">
    <source>
        <dbReference type="EMBL" id="RCN46025.1"/>
    </source>
</evidence>
<evidence type="ECO:0000256" key="1">
    <source>
        <dbReference type="RuleBase" id="RU363044"/>
    </source>
</evidence>
<dbReference type="STRING" id="29170.A0A368GSR2"/>
<proteinExistence type="inferred from homology"/>
<evidence type="ECO:0000313" key="4">
    <source>
        <dbReference type="Proteomes" id="UP000252519"/>
    </source>
</evidence>
<gene>
    <name evidence="3" type="ORF">ANCCAN_07972</name>
</gene>
<dbReference type="InterPro" id="IPR010285">
    <property type="entry name" value="DNA_helicase_pif1-like_DEAD"/>
</dbReference>
<dbReference type="Gene3D" id="3.40.50.300">
    <property type="entry name" value="P-loop containing nucleotide triphosphate hydrolases"/>
    <property type="match status" value="1"/>
</dbReference>
<keyword evidence="1" id="KW-0233">DNA recombination</keyword>
<comment type="cofactor">
    <cofactor evidence="1">
        <name>Mg(2+)</name>
        <dbReference type="ChEBI" id="CHEBI:18420"/>
    </cofactor>
</comment>
<keyword evidence="1" id="KW-0378">Hydrolase</keyword>
<protein>
    <recommendedName>
        <fullName evidence="1">ATP-dependent DNA helicase</fullName>
        <ecNumber evidence="1">5.6.2.3</ecNumber>
    </recommendedName>
</protein>
<dbReference type="EC" id="5.6.2.3" evidence="1"/>
<feature type="domain" description="DNA helicase Pif1-like DEAD-box helicase" evidence="2">
    <location>
        <begin position="64"/>
        <end position="239"/>
    </location>
</feature>
<dbReference type="GO" id="GO:0000723">
    <property type="term" value="P:telomere maintenance"/>
    <property type="evidence" value="ECO:0007669"/>
    <property type="project" value="InterPro"/>
</dbReference>
<dbReference type="AlphaFoldDB" id="A0A368GSR2"/>
<dbReference type="GO" id="GO:0006281">
    <property type="term" value="P:DNA repair"/>
    <property type="evidence" value="ECO:0007669"/>
    <property type="project" value="UniProtKB-KW"/>
</dbReference>
<comment type="similarity">
    <text evidence="1">Belongs to the helicase family.</text>
</comment>
<dbReference type="Pfam" id="PF05970">
    <property type="entry name" value="PIF1"/>
    <property type="match status" value="1"/>
</dbReference>
<dbReference type="Proteomes" id="UP000252519">
    <property type="component" value="Unassembled WGS sequence"/>
</dbReference>
<dbReference type="EMBL" id="JOJR01000088">
    <property type="protein sequence ID" value="RCN46025.1"/>
    <property type="molecule type" value="Genomic_DNA"/>
</dbReference>
<evidence type="ECO:0000259" key="2">
    <source>
        <dbReference type="Pfam" id="PF05970"/>
    </source>
</evidence>
<dbReference type="OrthoDB" id="10032644at2759"/>
<keyword evidence="1" id="KW-0067">ATP-binding</keyword>
<keyword evidence="1" id="KW-0547">Nucleotide-binding</keyword>
<dbReference type="GO" id="GO:0016887">
    <property type="term" value="F:ATP hydrolysis activity"/>
    <property type="evidence" value="ECO:0007669"/>
    <property type="project" value="RHEA"/>
</dbReference>
<organism evidence="3 4">
    <name type="scientific">Ancylostoma caninum</name>
    <name type="common">Dog hookworm</name>
    <dbReference type="NCBI Taxonomy" id="29170"/>
    <lineage>
        <taxon>Eukaryota</taxon>
        <taxon>Metazoa</taxon>
        <taxon>Ecdysozoa</taxon>
        <taxon>Nematoda</taxon>
        <taxon>Chromadorea</taxon>
        <taxon>Rhabditida</taxon>
        <taxon>Rhabditina</taxon>
        <taxon>Rhabditomorpha</taxon>
        <taxon>Strongyloidea</taxon>
        <taxon>Ancylostomatidae</taxon>
        <taxon>Ancylostomatinae</taxon>
        <taxon>Ancylostoma</taxon>
    </lineage>
</organism>
<comment type="caution">
    <text evidence="3">The sequence shown here is derived from an EMBL/GenBank/DDBJ whole genome shotgun (WGS) entry which is preliminary data.</text>
</comment>
<dbReference type="SUPFAM" id="SSF52540">
    <property type="entry name" value="P-loop containing nucleoside triphosphate hydrolases"/>
    <property type="match status" value="1"/>
</dbReference>
<dbReference type="InterPro" id="IPR027417">
    <property type="entry name" value="P-loop_NTPase"/>
</dbReference>
<comment type="catalytic activity">
    <reaction evidence="1">
        <text>ATP + H2O = ADP + phosphate + H(+)</text>
        <dbReference type="Rhea" id="RHEA:13065"/>
        <dbReference type="ChEBI" id="CHEBI:15377"/>
        <dbReference type="ChEBI" id="CHEBI:15378"/>
        <dbReference type="ChEBI" id="CHEBI:30616"/>
        <dbReference type="ChEBI" id="CHEBI:43474"/>
        <dbReference type="ChEBI" id="CHEBI:456216"/>
        <dbReference type="EC" id="5.6.2.3"/>
    </reaction>
</comment>
<accession>A0A368GSR2</accession>
<dbReference type="GO" id="GO:0005524">
    <property type="term" value="F:ATP binding"/>
    <property type="evidence" value="ECO:0007669"/>
    <property type="project" value="UniProtKB-KW"/>
</dbReference>
<dbReference type="GO" id="GO:0043139">
    <property type="term" value="F:5'-3' DNA helicase activity"/>
    <property type="evidence" value="ECO:0007669"/>
    <property type="project" value="UniProtKB-EC"/>
</dbReference>
<sequence length="312" mass="34486">MESFGAIENIIKTNGMSIEDCGLGSILEELHSEIAMDHERRADIDDIDGAKDVRPHFNVPDLSMLDEKQRFLVEEVVEAASRPKTSGNRFVFVYGKAGCGKTYTFNTLIRVLEYHKKSVLSVASTGIAATLLLHGRTAHSTFSIPVKRLSATSVANVDASSSLGVTLRDVDVIIWDETSVQSRFAVKCVERLLRDMARPENSSQLFGRVTMVFGGDWCQLLSVVPGGSKQDIISETLKKHCVETSEEPHPRSKMRLKQDANELNELVLKKLPGDVIDLVGVDTPVREQNGVNAMPCDDEEFLHQFTPASMPK</sequence>
<keyword evidence="4" id="KW-1185">Reference proteome</keyword>
<dbReference type="GO" id="GO:0006310">
    <property type="term" value="P:DNA recombination"/>
    <property type="evidence" value="ECO:0007669"/>
    <property type="project" value="UniProtKB-KW"/>
</dbReference>
<keyword evidence="1" id="KW-0234">DNA repair</keyword>
<keyword evidence="1" id="KW-0227">DNA damage</keyword>
<name>A0A368GSR2_ANCCA</name>
<keyword evidence="1" id="KW-0347">Helicase</keyword>